<organism evidence="1 2">
    <name type="scientific">Steinernema glaseri</name>
    <dbReference type="NCBI Taxonomy" id="37863"/>
    <lineage>
        <taxon>Eukaryota</taxon>
        <taxon>Metazoa</taxon>
        <taxon>Ecdysozoa</taxon>
        <taxon>Nematoda</taxon>
        <taxon>Chromadorea</taxon>
        <taxon>Rhabditida</taxon>
        <taxon>Tylenchina</taxon>
        <taxon>Panagrolaimomorpha</taxon>
        <taxon>Strongyloidoidea</taxon>
        <taxon>Steinernematidae</taxon>
        <taxon>Steinernema</taxon>
    </lineage>
</organism>
<evidence type="ECO:0000313" key="2">
    <source>
        <dbReference type="WBParaSite" id="L893_g19439.t1"/>
    </source>
</evidence>
<protein>
    <submittedName>
        <fullName evidence="2">F-box domain-containing protein</fullName>
    </submittedName>
</protein>
<name>A0A1I7YT06_9BILA</name>
<sequence>MDSVPSAFLENLCARLQKKSLEELQKILNLWSRTVETHYSRRRELTVHLNPNKDETKVGIGINKYGDWYTEVPYTSLSKYDRIRCIFLGFTTCANLPNTITMERFKTKVLPVLTSMTDVFVLEAVYRSPKNLMESLFSFLRAPALNIYTGYTGQKCVEFIEQQIALGRLKKLNLKDGNEWPESMKTSLLAFLKSSNFKSLDLRETNLTVDLDMLIIMVERFYRRDFRHNAIILGNSAHGETKDFQEAVRSDGTIPLVYGLPEPSEISRNEEMFWIYWTLPGSENARLRLKYVSRPDSVTIRRECL</sequence>
<proteinExistence type="predicted"/>
<evidence type="ECO:0000313" key="1">
    <source>
        <dbReference type="Proteomes" id="UP000095287"/>
    </source>
</evidence>
<dbReference type="WBParaSite" id="L893_g19439.t1">
    <property type="protein sequence ID" value="L893_g19439.t1"/>
    <property type="gene ID" value="L893_g19439"/>
</dbReference>
<dbReference type="Proteomes" id="UP000095287">
    <property type="component" value="Unplaced"/>
</dbReference>
<accession>A0A1I7YT06</accession>
<keyword evidence="1" id="KW-1185">Reference proteome</keyword>
<dbReference type="AlphaFoldDB" id="A0A1I7YT06"/>
<reference evidence="2" key="1">
    <citation type="submission" date="2016-11" db="UniProtKB">
        <authorList>
            <consortium name="WormBaseParasite"/>
        </authorList>
    </citation>
    <scope>IDENTIFICATION</scope>
</reference>